<dbReference type="Pfam" id="PF19545">
    <property type="entry name" value="DUF6069"/>
    <property type="match status" value="1"/>
</dbReference>
<organism evidence="2 3">
    <name type="scientific">Cellulomonas edaphi</name>
    <dbReference type="NCBI Taxonomy" id="3053468"/>
    <lineage>
        <taxon>Bacteria</taxon>
        <taxon>Bacillati</taxon>
        <taxon>Actinomycetota</taxon>
        <taxon>Actinomycetes</taxon>
        <taxon>Micrococcales</taxon>
        <taxon>Cellulomonadaceae</taxon>
        <taxon>Cellulomonas</taxon>
    </lineage>
</organism>
<reference evidence="2 3" key="1">
    <citation type="submission" date="2023-06" db="EMBL/GenBank/DDBJ databases">
        <title>Cellulomonas sp. MW9 Whole genome sequence.</title>
        <authorList>
            <person name="Park S."/>
        </authorList>
    </citation>
    <scope>NUCLEOTIDE SEQUENCE [LARGE SCALE GENOMIC DNA]</scope>
    <source>
        <strain evidence="2 3">MW9</strain>
    </source>
</reference>
<dbReference type="InterPro" id="IPR045713">
    <property type="entry name" value="DUF6069"/>
</dbReference>
<feature type="transmembrane region" description="Helical" evidence="1">
    <location>
        <begin position="53"/>
        <end position="72"/>
    </location>
</feature>
<comment type="caution">
    <text evidence="2">The sequence shown here is derived from an EMBL/GenBank/DDBJ whole genome shotgun (WGS) entry which is preliminary data.</text>
</comment>
<keyword evidence="1" id="KW-1133">Transmembrane helix</keyword>
<feature type="transmembrane region" description="Helical" evidence="1">
    <location>
        <begin position="84"/>
        <end position="104"/>
    </location>
</feature>
<keyword evidence="1" id="KW-0812">Transmembrane</keyword>
<dbReference type="EMBL" id="JAUCGR010000001">
    <property type="protein sequence ID" value="MDM7829970.1"/>
    <property type="molecule type" value="Genomic_DNA"/>
</dbReference>
<evidence type="ECO:0000313" key="3">
    <source>
        <dbReference type="Proteomes" id="UP001321453"/>
    </source>
</evidence>
<dbReference type="Proteomes" id="UP001321453">
    <property type="component" value="Unassembled WGS sequence"/>
</dbReference>
<keyword evidence="1" id="KW-0472">Membrane</keyword>
<accession>A0ABT7S2X8</accession>
<keyword evidence="3" id="KW-1185">Reference proteome</keyword>
<feature type="transmembrane region" description="Helical" evidence="1">
    <location>
        <begin position="110"/>
        <end position="128"/>
    </location>
</feature>
<name>A0ABT7S2X8_9CELL</name>
<gene>
    <name evidence="2" type="ORF">QRT05_01370</name>
</gene>
<evidence type="ECO:0000313" key="2">
    <source>
        <dbReference type="EMBL" id="MDM7829970.1"/>
    </source>
</evidence>
<evidence type="ECO:0000256" key="1">
    <source>
        <dbReference type="SAM" id="Phobius"/>
    </source>
</evidence>
<protein>
    <submittedName>
        <fullName evidence="2">DUF6069 family protein</fullName>
    </submittedName>
</protein>
<sequence length="140" mass="13957">MPTTPAPFRRVPVAAVVLAAVVVALAVWLIAVPAAGVTAEVEAADGTTSAVGPAPVAAVAALAVLLAWPVRAACARARKGPAVLAWRLTCGTVLLVSLVGPLGATTASGTLLLAVLHVAVAVVVVVGLDPRRSPRARVRQ</sequence>
<proteinExistence type="predicted"/>
<dbReference type="RefSeq" id="WP_289444503.1">
    <property type="nucleotide sequence ID" value="NZ_JAUCGR010000001.1"/>
</dbReference>